<feature type="domain" description="SnoaL-like" evidence="1">
    <location>
        <begin position="12"/>
        <end position="139"/>
    </location>
</feature>
<gene>
    <name evidence="2" type="ORF">BA177_04185</name>
</gene>
<reference evidence="2 3" key="1">
    <citation type="submission" date="2016-06" db="EMBL/GenBank/DDBJ databases">
        <title>Complete genome sequence of a deep-branching marine Gamma Proteobacterium Woeseia oceani type strain XK5.</title>
        <authorList>
            <person name="Mu D."/>
            <person name="Du Z."/>
        </authorList>
    </citation>
    <scope>NUCLEOTIDE SEQUENCE [LARGE SCALE GENOMIC DNA]</scope>
    <source>
        <strain evidence="2 3">XK5</strain>
    </source>
</reference>
<accession>A0A193LDK1</accession>
<protein>
    <recommendedName>
        <fullName evidence="1">SnoaL-like domain-containing protein</fullName>
    </recommendedName>
</protein>
<keyword evidence="3" id="KW-1185">Reference proteome</keyword>
<organism evidence="2 3">
    <name type="scientific">Woeseia oceani</name>
    <dbReference type="NCBI Taxonomy" id="1548547"/>
    <lineage>
        <taxon>Bacteria</taxon>
        <taxon>Pseudomonadati</taxon>
        <taxon>Pseudomonadota</taxon>
        <taxon>Gammaproteobacteria</taxon>
        <taxon>Woeseiales</taxon>
        <taxon>Woeseiaceae</taxon>
        <taxon>Woeseia</taxon>
    </lineage>
</organism>
<dbReference type="InterPro" id="IPR037401">
    <property type="entry name" value="SnoaL-like"/>
</dbReference>
<dbReference type="InterPro" id="IPR032710">
    <property type="entry name" value="NTF2-like_dom_sf"/>
</dbReference>
<dbReference type="STRING" id="1548547.BA177_04185"/>
<name>A0A193LDK1_9GAMM</name>
<proteinExistence type="predicted"/>
<evidence type="ECO:0000259" key="1">
    <source>
        <dbReference type="Pfam" id="PF13577"/>
    </source>
</evidence>
<evidence type="ECO:0000313" key="2">
    <source>
        <dbReference type="EMBL" id="ANO50516.1"/>
    </source>
</evidence>
<dbReference type="SUPFAM" id="SSF54427">
    <property type="entry name" value="NTF2-like"/>
    <property type="match status" value="1"/>
</dbReference>
<dbReference type="Pfam" id="PF13577">
    <property type="entry name" value="SnoaL_4"/>
    <property type="match status" value="1"/>
</dbReference>
<dbReference type="KEGG" id="woc:BA177_04185"/>
<dbReference type="EMBL" id="CP016268">
    <property type="protein sequence ID" value="ANO50516.1"/>
    <property type="molecule type" value="Genomic_DNA"/>
</dbReference>
<sequence length="149" mass="16848">MGMHQDMSLNSATRVALEDLLTEFAWRVDHGHGDRVHELFIEVGSISAPGLTLNSRNEIASAFGQRAADANRVSRHLWSNPRFEELDSHRVRVVTVVQTFFHTMQEGEQTPVPNNNFVVGDSTDVIRRDDDGCWRFESRQLQVLFAPGS</sequence>
<dbReference type="AlphaFoldDB" id="A0A193LDK1"/>
<evidence type="ECO:0000313" key="3">
    <source>
        <dbReference type="Proteomes" id="UP000092695"/>
    </source>
</evidence>
<dbReference type="Gene3D" id="3.10.450.50">
    <property type="match status" value="1"/>
</dbReference>
<dbReference type="Proteomes" id="UP000092695">
    <property type="component" value="Chromosome"/>
</dbReference>